<reference evidence="8" key="1">
    <citation type="submission" date="2019-07" db="EMBL/GenBank/DDBJ databases">
        <authorList>
            <person name="Ashton P.M."/>
            <person name="Dallman T."/>
            <person name="Nair S."/>
            <person name="De Pinna E."/>
            <person name="Peters T."/>
            <person name="Grant K."/>
        </authorList>
    </citation>
    <scope>NUCLEOTIDE SEQUENCE [LARGE SCALE GENOMIC DNA]</scope>
    <source>
        <strain evidence="8">674345</strain>
    </source>
</reference>
<comment type="similarity">
    <text evidence="2">Belongs to the outer membrane factor (OMF) (TC 1.B.17) family.</text>
</comment>
<evidence type="ECO:0000256" key="5">
    <source>
        <dbReference type="ARBA" id="ARBA00022692"/>
    </source>
</evidence>
<comment type="caution">
    <text evidence="8">The sequence shown here is derived from an EMBL/GenBank/DDBJ whole genome shotgun (WGS) entry which is preliminary data.</text>
</comment>
<organism evidence="8">
    <name type="scientific">Salmonella houtenae</name>
    <dbReference type="NCBI Taxonomy" id="59205"/>
    <lineage>
        <taxon>Bacteria</taxon>
        <taxon>Pseudomonadati</taxon>
        <taxon>Pseudomonadota</taxon>
        <taxon>Gammaproteobacteria</taxon>
        <taxon>Enterobacterales</taxon>
        <taxon>Enterobacteriaceae</taxon>
        <taxon>Salmonella</taxon>
    </lineage>
</organism>
<dbReference type="GO" id="GO:0015562">
    <property type="term" value="F:efflux transmembrane transporter activity"/>
    <property type="evidence" value="ECO:0007669"/>
    <property type="project" value="InterPro"/>
</dbReference>
<evidence type="ECO:0000256" key="7">
    <source>
        <dbReference type="ARBA" id="ARBA00023237"/>
    </source>
</evidence>
<comment type="subcellular location">
    <subcellularLocation>
        <location evidence="1">Cell outer membrane</location>
    </subcellularLocation>
</comment>
<evidence type="ECO:0000256" key="6">
    <source>
        <dbReference type="ARBA" id="ARBA00023136"/>
    </source>
</evidence>
<keyword evidence="5" id="KW-0812">Transmembrane</keyword>
<evidence type="ECO:0000313" key="8">
    <source>
        <dbReference type="EMBL" id="ECF6076324.1"/>
    </source>
</evidence>
<protein>
    <submittedName>
        <fullName evidence="8">TolC family protein</fullName>
    </submittedName>
</protein>
<dbReference type="Pfam" id="PF02321">
    <property type="entry name" value="OEP"/>
    <property type="match status" value="2"/>
</dbReference>
<dbReference type="Gene3D" id="1.20.1600.10">
    <property type="entry name" value="Outer membrane efflux proteins (OEP)"/>
    <property type="match status" value="1"/>
</dbReference>
<sequence length="539" mass="60935">MPSWRSMMVWDTLMQTWENYIPLLSATLASRLHFWMASPTLWKPPNASTSIATMKPSPRWIASHRRLNPCLDKLPECTAICKKKLMSLRRKKAMNKSVIALLILGSSLPLSICAHAETGDHTLPLRTLIVDALNTQPSVAIASWETEMRHQETNMSKASLYPTLDVSSEAIHKKTDEHDNEQNVENKLTLAYRIADFGVRSSNISKSEQQEEASKYDFQQELLTTAQKTVDAYLSVEKTRQILAVIDDEKIFYKQMLNDFSELIAAGAAMQSDIRKVQVSIDSLSTQELNFRAQLDTQLMMLRNLTGDNVTAENLGKLPDFFNKYPFNVDKDAVYKKIMQDNPTYLSLTKAISAANAEYSAAKSANYPVVDFNAHYTDNNPSKDAQQDDYEDELQVGVKVGFNIFNGFKNQSEAAKFSAKYTQAKLGLDDFIFKTRNSVDASVSKYMTGKDSLAISKRSYENAGKLIELYKEEFKLGQKSLLDFISSRNEHYQANLTMIESQFSIYQAKLEQMAQLADLLHELYLEPGQIQPKSGSMSQ</sequence>
<dbReference type="InterPro" id="IPR051906">
    <property type="entry name" value="TolC-like"/>
</dbReference>
<dbReference type="GO" id="GO:0009279">
    <property type="term" value="C:cell outer membrane"/>
    <property type="evidence" value="ECO:0007669"/>
    <property type="project" value="UniProtKB-SubCell"/>
</dbReference>
<keyword evidence="7" id="KW-0998">Cell outer membrane</keyword>
<dbReference type="PANTHER" id="PTHR30026:SF22">
    <property type="entry name" value="OUTER MEMBRANE EFFLUX PROTEIN"/>
    <property type="match status" value="1"/>
</dbReference>
<dbReference type="EMBL" id="AAILSW010000056">
    <property type="protein sequence ID" value="ECF6076324.1"/>
    <property type="molecule type" value="Genomic_DNA"/>
</dbReference>
<accession>A0A5Y2SIJ9</accession>
<keyword evidence="3" id="KW-0813">Transport</keyword>
<evidence type="ECO:0000256" key="2">
    <source>
        <dbReference type="ARBA" id="ARBA00007613"/>
    </source>
</evidence>
<dbReference type="Proteomes" id="UP000839836">
    <property type="component" value="Unassembled WGS sequence"/>
</dbReference>
<gene>
    <name evidence="8" type="ORF">FNH47_20410</name>
</gene>
<dbReference type="InterPro" id="IPR003423">
    <property type="entry name" value="OMP_efflux"/>
</dbReference>
<keyword evidence="4" id="KW-1134">Transmembrane beta strand</keyword>
<evidence type="ECO:0000256" key="4">
    <source>
        <dbReference type="ARBA" id="ARBA00022452"/>
    </source>
</evidence>
<dbReference type="PANTHER" id="PTHR30026">
    <property type="entry name" value="OUTER MEMBRANE PROTEIN TOLC"/>
    <property type="match status" value="1"/>
</dbReference>
<evidence type="ECO:0000256" key="1">
    <source>
        <dbReference type="ARBA" id="ARBA00004442"/>
    </source>
</evidence>
<evidence type="ECO:0000256" key="3">
    <source>
        <dbReference type="ARBA" id="ARBA00022448"/>
    </source>
</evidence>
<proteinExistence type="inferred from homology"/>
<keyword evidence="6" id="KW-0472">Membrane</keyword>
<dbReference type="GO" id="GO:0015288">
    <property type="term" value="F:porin activity"/>
    <property type="evidence" value="ECO:0007669"/>
    <property type="project" value="TreeGrafter"/>
</dbReference>
<dbReference type="SUPFAM" id="SSF56954">
    <property type="entry name" value="Outer membrane efflux proteins (OEP)"/>
    <property type="match status" value="1"/>
</dbReference>
<dbReference type="GO" id="GO:1990281">
    <property type="term" value="C:efflux pump complex"/>
    <property type="evidence" value="ECO:0007669"/>
    <property type="project" value="TreeGrafter"/>
</dbReference>
<name>A0A5Y2SIJ9_SALHO</name>
<dbReference type="AlphaFoldDB" id="A0A5Y2SIJ9"/>